<gene>
    <name evidence="1" type="ORF">ACETAC_00420</name>
</gene>
<proteinExistence type="predicted"/>
<dbReference type="KEGG" id="aaut:ACETAC_00420"/>
<sequence length="63" mass="7513">MNFKEEIEKLPYIFKDPIKFDTVKYDKDNNLLCYLYLKNKTFINGHLIKSNLVDVDISETIIL</sequence>
<name>A0A975AVX6_9THEO</name>
<organism evidence="1 2">
    <name type="scientific">Aceticella autotrophica</name>
    <dbReference type="NCBI Taxonomy" id="2755338"/>
    <lineage>
        <taxon>Bacteria</taxon>
        <taxon>Bacillati</taxon>
        <taxon>Bacillota</taxon>
        <taxon>Clostridia</taxon>
        <taxon>Thermoanaerobacterales</taxon>
        <taxon>Thermoanaerobacteraceae</taxon>
        <taxon>Aceticella</taxon>
    </lineage>
</organism>
<accession>A0A975AVX6</accession>
<evidence type="ECO:0000313" key="2">
    <source>
        <dbReference type="Proteomes" id="UP000671913"/>
    </source>
</evidence>
<protein>
    <submittedName>
        <fullName evidence="1">Uncharacterized protein</fullName>
    </submittedName>
</protein>
<reference evidence="1" key="1">
    <citation type="submission" date="2020-08" db="EMBL/GenBank/DDBJ databases">
        <title>Genomic insights into the carbon and energy metabolism of the first obligate autotrophic acetogenic bacterium Aceticella autotrophica gen. nov., sp. nov.</title>
        <authorList>
            <person name="Toshchakov S.V."/>
            <person name="Elcheninov A.G."/>
            <person name="Kublanov I.V."/>
            <person name="Frolov E.N."/>
            <person name="Lebedinsky A.V."/>
        </authorList>
    </citation>
    <scope>NUCLEOTIDE SEQUENCE</scope>
    <source>
        <strain evidence="1">3443-3Ac</strain>
    </source>
</reference>
<evidence type="ECO:0000313" key="1">
    <source>
        <dbReference type="EMBL" id="QSZ27437.1"/>
    </source>
</evidence>
<dbReference type="EMBL" id="CP060096">
    <property type="protein sequence ID" value="QSZ27437.1"/>
    <property type="molecule type" value="Genomic_DNA"/>
</dbReference>
<dbReference type="RefSeq" id="WP_284680131.1">
    <property type="nucleotide sequence ID" value="NZ_CP060096.1"/>
</dbReference>
<dbReference type="Proteomes" id="UP000671913">
    <property type="component" value="Chromosome"/>
</dbReference>
<keyword evidence="2" id="KW-1185">Reference proteome</keyword>
<dbReference type="AlphaFoldDB" id="A0A975AVX6"/>